<dbReference type="GeneID" id="107465962"/>
<dbReference type="InterPro" id="IPR052160">
    <property type="entry name" value="Gypsy_RT_Integrase-like"/>
</dbReference>
<dbReference type="RefSeq" id="XP_015940433.1">
    <property type="nucleotide sequence ID" value="XM_016084947.1"/>
</dbReference>
<evidence type="ECO:0000259" key="1">
    <source>
        <dbReference type="PROSITE" id="PS50994"/>
    </source>
</evidence>
<accession>A0A6P4BDB2</accession>
<dbReference type="PANTHER" id="PTHR47266">
    <property type="entry name" value="ENDONUCLEASE-RELATED"/>
    <property type="match status" value="1"/>
</dbReference>
<name>A0A6P4BDB2_ARADU</name>
<dbReference type="GO" id="GO:0003676">
    <property type="term" value="F:nucleic acid binding"/>
    <property type="evidence" value="ECO:0007669"/>
    <property type="project" value="InterPro"/>
</dbReference>
<proteinExistence type="predicted"/>
<dbReference type="InterPro" id="IPR001584">
    <property type="entry name" value="Integrase_cat-core"/>
</dbReference>
<dbReference type="AlphaFoldDB" id="A0A6P4BDB2"/>
<keyword evidence="2" id="KW-1185">Reference proteome</keyword>
<reference evidence="3" key="2">
    <citation type="submission" date="2025-08" db="UniProtKB">
        <authorList>
            <consortium name="RefSeq"/>
        </authorList>
    </citation>
    <scope>IDENTIFICATION</scope>
    <source>
        <tissue evidence="3">Whole plant</tissue>
    </source>
</reference>
<reference evidence="2" key="1">
    <citation type="journal article" date="2016" name="Nat. Genet.">
        <title>The genome sequences of Arachis duranensis and Arachis ipaensis, the diploid ancestors of cultivated peanut.</title>
        <authorList>
            <person name="Bertioli D.J."/>
            <person name="Cannon S.B."/>
            <person name="Froenicke L."/>
            <person name="Huang G."/>
            <person name="Farmer A.D."/>
            <person name="Cannon E.K."/>
            <person name="Liu X."/>
            <person name="Gao D."/>
            <person name="Clevenger J."/>
            <person name="Dash S."/>
            <person name="Ren L."/>
            <person name="Moretzsohn M.C."/>
            <person name="Shirasawa K."/>
            <person name="Huang W."/>
            <person name="Vidigal B."/>
            <person name="Abernathy B."/>
            <person name="Chu Y."/>
            <person name="Niederhuth C.E."/>
            <person name="Umale P."/>
            <person name="Araujo A.C."/>
            <person name="Kozik A."/>
            <person name="Kim K.D."/>
            <person name="Burow M.D."/>
            <person name="Varshney R.K."/>
            <person name="Wang X."/>
            <person name="Zhang X."/>
            <person name="Barkley N."/>
            <person name="Guimaraes P.M."/>
            <person name="Isobe S."/>
            <person name="Guo B."/>
            <person name="Liao B."/>
            <person name="Stalker H.T."/>
            <person name="Schmitz R.J."/>
            <person name="Scheffler B.E."/>
            <person name="Leal-Bertioli S.C."/>
            <person name="Xun X."/>
            <person name="Jackson S.A."/>
            <person name="Michelmore R."/>
            <person name="Ozias-Akins P."/>
        </authorList>
    </citation>
    <scope>NUCLEOTIDE SEQUENCE [LARGE SCALE GENOMIC DNA]</scope>
    <source>
        <strain evidence="2">cv. V14167</strain>
    </source>
</reference>
<dbReference type="Proteomes" id="UP000515211">
    <property type="component" value="Chromosome 9"/>
</dbReference>
<dbReference type="GO" id="GO:0015074">
    <property type="term" value="P:DNA integration"/>
    <property type="evidence" value="ECO:0007669"/>
    <property type="project" value="InterPro"/>
</dbReference>
<dbReference type="PROSITE" id="PS50994">
    <property type="entry name" value="INTEGRASE"/>
    <property type="match status" value="1"/>
</dbReference>
<dbReference type="KEGG" id="adu:107465962"/>
<sequence length="313" mass="36690">MANYLVAKLFPPNFSKHQRDKLMSDSKYYIWDDPHLWKRGVDQCQKLGNTSQRDEMPQQAMLLCEIFDVWGIDFMGPFPNSSGKVEALLKCFGVVHNVATAYHPQTNGQAEVSNWEIKRILEKVVNPQRKDWSIQLGDALWVYRTAYKTPLGMSPFRIIYGKACHLPVEIEHRAYWAVKRCNMDLTQAGVARKLQLEELECLRNEAYENARIYKEKTKAFHDHHIQKKDFQEGDEVLLYNSRLHFMPSKLRSRWEGPFKVKEIKPYGVVELFDPKSEATFKVNGHRVKKYHGYRLPKELEVFLLENVPREGET</sequence>
<evidence type="ECO:0000313" key="3">
    <source>
        <dbReference type="RefSeq" id="XP_015940433.1"/>
    </source>
</evidence>
<dbReference type="InterPro" id="IPR036397">
    <property type="entry name" value="RNaseH_sf"/>
</dbReference>
<gene>
    <name evidence="3" type="primary">LOC107465962</name>
</gene>
<dbReference type="SUPFAM" id="SSF53098">
    <property type="entry name" value="Ribonuclease H-like"/>
    <property type="match status" value="1"/>
</dbReference>
<evidence type="ECO:0000313" key="2">
    <source>
        <dbReference type="Proteomes" id="UP000515211"/>
    </source>
</evidence>
<protein>
    <submittedName>
        <fullName evidence="3">Uncharacterized protein LOC107465962</fullName>
    </submittedName>
</protein>
<dbReference type="InterPro" id="IPR012337">
    <property type="entry name" value="RNaseH-like_sf"/>
</dbReference>
<organism evidence="2 3">
    <name type="scientific">Arachis duranensis</name>
    <name type="common">Wild peanut</name>
    <dbReference type="NCBI Taxonomy" id="130453"/>
    <lineage>
        <taxon>Eukaryota</taxon>
        <taxon>Viridiplantae</taxon>
        <taxon>Streptophyta</taxon>
        <taxon>Embryophyta</taxon>
        <taxon>Tracheophyta</taxon>
        <taxon>Spermatophyta</taxon>
        <taxon>Magnoliopsida</taxon>
        <taxon>eudicotyledons</taxon>
        <taxon>Gunneridae</taxon>
        <taxon>Pentapetalae</taxon>
        <taxon>rosids</taxon>
        <taxon>fabids</taxon>
        <taxon>Fabales</taxon>
        <taxon>Fabaceae</taxon>
        <taxon>Papilionoideae</taxon>
        <taxon>50 kb inversion clade</taxon>
        <taxon>dalbergioids sensu lato</taxon>
        <taxon>Dalbergieae</taxon>
        <taxon>Pterocarpus clade</taxon>
        <taxon>Arachis</taxon>
    </lineage>
</organism>
<feature type="domain" description="Integrase catalytic" evidence="1">
    <location>
        <begin position="73"/>
        <end position="163"/>
    </location>
</feature>
<dbReference type="Gene3D" id="3.30.420.10">
    <property type="entry name" value="Ribonuclease H-like superfamily/Ribonuclease H"/>
    <property type="match status" value="1"/>
</dbReference>